<feature type="transmembrane region" description="Helical" evidence="8">
    <location>
        <begin position="205"/>
        <end position="227"/>
    </location>
</feature>
<keyword evidence="4" id="KW-1003">Cell membrane</keyword>
<feature type="transmembrane region" description="Helical" evidence="8">
    <location>
        <begin position="65"/>
        <end position="86"/>
    </location>
</feature>
<evidence type="ECO:0000313" key="10">
    <source>
        <dbReference type="Proteomes" id="UP001501725"/>
    </source>
</evidence>
<dbReference type="PANTHER" id="PTHR21716:SF53">
    <property type="entry name" value="PERMEASE PERM-RELATED"/>
    <property type="match status" value="1"/>
</dbReference>
<keyword evidence="6 8" id="KW-1133">Transmembrane helix</keyword>
<evidence type="ECO:0000256" key="1">
    <source>
        <dbReference type="ARBA" id="ARBA00004651"/>
    </source>
</evidence>
<comment type="caution">
    <text evidence="9">The sequence shown here is derived from an EMBL/GenBank/DDBJ whole genome shotgun (WGS) entry which is preliminary data.</text>
</comment>
<feature type="transmembrane region" description="Helical" evidence="8">
    <location>
        <begin position="12"/>
        <end position="32"/>
    </location>
</feature>
<evidence type="ECO:0000256" key="7">
    <source>
        <dbReference type="ARBA" id="ARBA00023136"/>
    </source>
</evidence>
<proteinExistence type="inferred from homology"/>
<feature type="transmembrane region" description="Helical" evidence="8">
    <location>
        <begin position="148"/>
        <end position="171"/>
    </location>
</feature>
<accession>A0ABP8HR45</accession>
<feature type="transmembrane region" description="Helical" evidence="8">
    <location>
        <begin position="233"/>
        <end position="258"/>
    </location>
</feature>
<keyword evidence="7 8" id="KW-0472">Membrane</keyword>
<evidence type="ECO:0000313" key="9">
    <source>
        <dbReference type="EMBL" id="GAA4343014.1"/>
    </source>
</evidence>
<sequence>MNICRVPSSPLFARLVPPLLCIALVLGLLYYGEPVLKPLAMSGLLALLLTSPCRFFERQGFPRGYAAMIVLLFAVVLFVIVFYLIFNSILSFREDLPQMKQNIDASLGQLETLLGKWLDVPTQRMHEIVQNSSANLLPKTSYLVNRTLTLGSVVLFAGIMLLIMTFLLLLYRSLIVGFFTTLFADEHGATVQNVFNRIQYVIRSYIAGLLIEMVIVAVAFFAALFLLGIRYALLLSVIAAIIKILPYVGITIACLLTALISITTNTPVTVLWAVVSMLVIHMIDGNILNPVIVGNKIRINALAAIVAVFTGAALWGLAGTFMALPLLAIVKVLFEEIPALKPFALLMGDDTNIANERSFLIKRIRHKKA</sequence>
<keyword evidence="10" id="KW-1185">Reference proteome</keyword>
<reference evidence="10" key="1">
    <citation type="journal article" date="2019" name="Int. J. Syst. Evol. Microbiol.">
        <title>The Global Catalogue of Microorganisms (GCM) 10K type strain sequencing project: providing services to taxonomists for standard genome sequencing and annotation.</title>
        <authorList>
            <consortium name="The Broad Institute Genomics Platform"/>
            <consortium name="The Broad Institute Genome Sequencing Center for Infectious Disease"/>
            <person name="Wu L."/>
            <person name="Ma J."/>
        </authorList>
    </citation>
    <scope>NUCLEOTIDE SEQUENCE [LARGE SCALE GENOMIC DNA]</scope>
    <source>
        <strain evidence="10">JCM 17919</strain>
    </source>
</reference>
<feature type="transmembrane region" description="Helical" evidence="8">
    <location>
        <begin position="301"/>
        <end position="334"/>
    </location>
</feature>
<dbReference type="InterPro" id="IPR002549">
    <property type="entry name" value="AI-2E-like"/>
</dbReference>
<comment type="similarity">
    <text evidence="2">Belongs to the autoinducer-2 exporter (AI-2E) (TC 2.A.86) family.</text>
</comment>
<evidence type="ECO:0000256" key="3">
    <source>
        <dbReference type="ARBA" id="ARBA00022448"/>
    </source>
</evidence>
<dbReference type="Proteomes" id="UP001501725">
    <property type="component" value="Unassembled WGS sequence"/>
</dbReference>
<gene>
    <name evidence="9" type="ORF">GCM10023184_42920</name>
</gene>
<evidence type="ECO:0000256" key="8">
    <source>
        <dbReference type="SAM" id="Phobius"/>
    </source>
</evidence>
<evidence type="ECO:0000256" key="5">
    <source>
        <dbReference type="ARBA" id="ARBA00022692"/>
    </source>
</evidence>
<protein>
    <submittedName>
        <fullName evidence="9">AI-2E family transporter</fullName>
    </submittedName>
</protein>
<dbReference type="Pfam" id="PF01594">
    <property type="entry name" value="AI-2E_transport"/>
    <property type="match status" value="1"/>
</dbReference>
<keyword evidence="5 8" id="KW-0812">Transmembrane</keyword>
<evidence type="ECO:0000256" key="4">
    <source>
        <dbReference type="ARBA" id="ARBA00022475"/>
    </source>
</evidence>
<organism evidence="9 10">
    <name type="scientific">Flaviaesturariibacter amylovorans</name>
    <dbReference type="NCBI Taxonomy" id="1084520"/>
    <lineage>
        <taxon>Bacteria</taxon>
        <taxon>Pseudomonadati</taxon>
        <taxon>Bacteroidota</taxon>
        <taxon>Chitinophagia</taxon>
        <taxon>Chitinophagales</taxon>
        <taxon>Chitinophagaceae</taxon>
        <taxon>Flaviaestuariibacter</taxon>
    </lineage>
</organism>
<dbReference type="PANTHER" id="PTHR21716">
    <property type="entry name" value="TRANSMEMBRANE PROTEIN"/>
    <property type="match status" value="1"/>
</dbReference>
<comment type="subcellular location">
    <subcellularLocation>
        <location evidence="1">Cell membrane</location>
        <topology evidence="1">Multi-pass membrane protein</topology>
    </subcellularLocation>
</comment>
<dbReference type="EMBL" id="BAABGY010000016">
    <property type="protein sequence ID" value="GAA4343014.1"/>
    <property type="molecule type" value="Genomic_DNA"/>
</dbReference>
<evidence type="ECO:0000256" key="2">
    <source>
        <dbReference type="ARBA" id="ARBA00009773"/>
    </source>
</evidence>
<evidence type="ECO:0000256" key="6">
    <source>
        <dbReference type="ARBA" id="ARBA00022989"/>
    </source>
</evidence>
<dbReference type="RefSeq" id="WP_345258015.1">
    <property type="nucleotide sequence ID" value="NZ_BAABGY010000016.1"/>
</dbReference>
<name>A0ABP8HR45_9BACT</name>
<feature type="transmembrane region" description="Helical" evidence="8">
    <location>
        <begin position="270"/>
        <end position="289"/>
    </location>
</feature>
<keyword evidence="3" id="KW-0813">Transport</keyword>